<gene>
    <name evidence="1" type="ORF">GCM10011572_44470</name>
    <name evidence="2" type="ORF">GM672_06785</name>
</gene>
<reference evidence="4" key="2">
    <citation type="journal article" date="2019" name="Int. J. Syst. Evol. Microbiol.">
        <title>The Global Catalogue of Microorganisms (GCM) 10K type strain sequencing project: providing services to taxonomists for standard genome sequencing and annotation.</title>
        <authorList>
            <consortium name="The Broad Institute Genomics Platform"/>
            <consortium name="The Broad Institute Genome Sequencing Center for Infectious Disease"/>
            <person name="Wu L."/>
            <person name="Ma J."/>
        </authorList>
    </citation>
    <scope>NUCLEOTIDE SEQUENCE [LARGE SCALE GENOMIC DNA]</scope>
    <source>
        <strain evidence="4">CGMCC 1.15931</strain>
    </source>
</reference>
<dbReference type="RefSeq" id="WP_155469773.1">
    <property type="nucleotide sequence ID" value="NZ_BMKG01000024.1"/>
</dbReference>
<evidence type="ECO:0000313" key="3">
    <source>
        <dbReference type="Proteomes" id="UP000430634"/>
    </source>
</evidence>
<dbReference type="Proteomes" id="UP000622638">
    <property type="component" value="Unassembled WGS sequence"/>
</dbReference>
<evidence type="ECO:0000313" key="2">
    <source>
        <dbReference type="EMBL" id="MTV52442.1"/>
    </source>
</evidence>
<protein>
    <submittedName>
        <fullName evidence="2">Peptidase</fullName>
    </submittedName>
</protein>
<dbReference type="OrthoDB" id="8888710at2"/>
<evidence type="ECO:0000313" key="4">
    <source>
        <dbReference type="Proteomes" id="UP000622638"/>
    </source>
</evidence>
<dbReference type="AlphaFoldDB" id="A0A6I3SVY9"/>
<reference evidence="1" key="1">
    <citation type="journal article" date="2014" name="Int. J. Syst. Evol. Microbiol.">
        <title>Complete genome of a new Firmicutes species belonging to the dominant human colonic microbiota ('Ruminococcus bicirculans') reveals two chromosomes and a selective capacity to utilize plant glucans.</title>
        <authorList>
            <consortium name="NISC Comparative Sequencing Program"/>
            <person name="Wegmann U."/>
            <person name="Louis P."/>
            <person name="Goesmann A."/>
            <person name="Henrissat B."/>
            <person name="Duncan S.H."/>
            <person name="Flint H.J."/>
        </authorList>
    </citation>
    <scope>NUCLEOTIDE SEQUENCE</scope>
    <source>
        <strain evidence="1">CGMCC 1.15931</strain>
    </source>
</reference>
<dbReference type="EMBL" id="WNKZ01000012">
    <property type="protein sequence ID" value="MTV52442.1"/>
    <property type="molecule type" value="Genomic_DNA"/>
</dbReference>
<reference evidence="1" key="4">
    <citation type="submission" date="2024-05" db="EMBL/GenBank/DDBJ databases">
        <authorList>
            <person name="Sun Q."/>
            <person name="Zhou Y."/>
        </authorList>
    </citation>
    <scope>NUCLEOTIDE SEQUENCE</scope>
    <source>
        <strain evidence="1">CGMCC 1.15931</strain>
    </source>
</reference>
<dbReference type="InterPro" id="IPR010836">
    <property type="entry name" value="SapC"/>
</dbReference>
<comment type="caution">
    <text evidence="2">The sequence shown here is derived from an EMBL/GenBank/DDBJ whole genome shotgun (WGS) entry which is preliminary data.</text>
</comment>
<evidence type="ECO:0000313" key="1">
    <source>
        <dbReference type="EMBL" id="GGC18232.1"/>
    </source>
</evidence>
<name>A0A6I3SVY9_9BURK</name>
<dbReference type="EMBL" id="BMKG01000024">
    <property type="protein sequence ID" value="GGC18232.1"/>
    <property type="molecule type" value="Genomic_DNA"/>
</dbReference>
<proteinExistence type="predicted"/>
<accession>A0A6I3SVY9</accession>
<organism evidence="2 3">
    <name type="scientific">Pseudoduganella buxea</name>
    <dbReference type="NCBI Taxonomy" id="1949069"/>
    <lineage>
        <taxon>Bacteria</taxon>
        <taxon>Pseudomonadati</taxon>
        <taxon>Pseudomonadota</taxon>
        <taxon>Betaproteobacteria</taxon>
        <taxon>Burkholderiales</taxon>
        <taxon>Oxalobacteraceae</taxon>
        <taxon>Telluria group</taxon>
        <taxon>Pseudoduganella</taxon>
    </lineage>
</organism>
<sequence length="239" mass="26536">MPNPVMLNNVHHKDLRVVTRRAAAYGDDVMFATTFPAEFRTLQGYYPIVFRKTDDAVSFEPVALFGFYEGENLFLNEAGWDAAEVPLMIERQPFLIGRNGEELTVHVDLEHPRVAAADDTNSEAAFLPHGGVSDYLERINSVLLTIHQGLQAVPGFVKALLEHELLESFVFDIELDDGSQNRLAGFYTIHEERLAALDGAALARLHAAGHLQAIYMVVASLTQFRPLIARKNLAHAAGR</sequence>
<keyword evidence="4" id="KW-1185">Reference proteome</keyword>
<dbReference type="Pfam" id="PF07277">
    <property type="entry name" value="SapC"/>
    <property type="match status" value="1"/>
</dbReference>
<dbReference type="Proteomes" id="UP000430634">
    <property type="component" value="Unassembled WGS sequence"/>
</dbReference>
<reference evidence="2 3" key="3">
    <citation type="submission" date="2019-11" db="EMBL/GenBank/DDBJ databases">
        <title>Type strains purchased from KCTC, JCM and DSMZ.</title>
        <authorList>
            <person name="Lu H."/>
        </authorList>
    </citation>
    <scope>NUCLEOTIDE SEQUENCE [LARGE SCALE GENOMIC DNA]</scope>
    <source>
        <strain evidence="2 3">KCTC 52429</strain>
    </source>
</reference>